<keyword evidence="4" id="KW-1185">Reference proteome</keyword>
<dbReference type="STRING" id="758825.SAMN02982985_01106"/>
<dbReference type="SUPFAM" id="SSF53850">
    <property type="entry name" value="Periplasmic binding protein-like II"/>
    <property type="match status" value="1"/>
</dbReference>
<dbReference type="RefSeq" id="WP_093384766.1">
    <property type="nucleotide sequence ID" value="NZ_FOTW01000006.1"/>
</dbReference>
<dbReference type="OrthoDB" id="8907081at2"/>
<evidence type="ECO:0000256" key="1">
    <source>
        <dbReference type="ARBA" id="ARBA00022729"/>
    </source>
</evidence>
<reference evidence="3 4" key="1">
    <citation type="submission" date="2016-10" db="EMBL/GenBank/DDBJ databases">
        <authorList>
            <person name="de Groot N.N."/>
        </authorList>
    </citation>
    <scope>NUCLEOTIDE SEQUENCE [LARGE SCALE GENOMIC DNA]</scope>
    <source>
        <strain evidence="3 4">ATCC 43154</strain>
    </source>
</reference>
<dbReference type="PANTHER" id="PTHR35936:SF25">
    <property type="entry name" value="ABC TRANSPORTER SUBSTRATE-BINDING PROTEIN"/>
    <property type="match status" value="1"/>
</dbReference>
<accession>A0A1I4JMC7</accession>
<keyword evidence="1" id="KW-0732">Signal</keyword>
<gene>
    <name evidence="3" type="ORF">SAMN02982985_01106</name>
</gene>
<evidence type="ECO:0000259" key="2">
    <source>
        <dbReference type="Pfam" id="PF00497"/>
    </source>
</evidence>
<dbReference type="Pfam" id="PF00497">
    <property type="entry name" value="SBP_bac_3"/>
    <property type="match status" value="1"/>
</dbReference>
<dbReference type="EMBL" id="FOTW01000006">
    <property type="protein sequence ID" value="SFL67758.1"/>
    <property type="molecule type" value="Genomic_DNA"/>
</dbReference>
<organism evidence="3 4">
    <name type="scientific">Rugamonas rubra</name>
    <dbReference type="NCBI Taxonomy" id="758825"/>
    <lineage>
        <taxon>Bacteria</taxon>
        <taxon>Pseudomonadati</taxon>
        <taxon>Pseudomonadota</taxon>
        <taxon>Betaproteobacteria</taxon>
        <taxon>Burkholderiales</taxon>
        <taxon>Oxalobacteraceae</taxon>
        <taxon>Telluria group</taxon>
        <taxon>Rugamonas</taxon>
    </lineage>
</organism>
<dbReference type="InterPro" id="IPR001638">
    <property type="entry name" value="Solute-binding_3/MltF_N"/>
</dbReference>
<protein>
    <submittedName>
        <fullName evidence="3">Polar amino acid transport system substrate-binding protein</fullName>
    </submittedName>
</protein>
<feature type="domain" description="Solute-binding protein family 3/N-terminal" evidence="2">
    <location>
        <begin position="47"/>
        <end position="251"/>
    </location>
</feature>
<dbReference type="Proteomes" id="UP000199470">
    <property type="component" value="Unassembled WGS sequence"/>
</dbReference>
<evidence type="ECO:0000313" key="4">
    <source>
        <dbReference type="Proteomes" id="UP000199470"/>
    </source>
</evidence>
<name>A0A1I4JMC7_9BURK</name>
<dbReference type="PANTHER" id="PTHR35936">
    <property type="entry name" value="MEMBRANE-BOUND LYTIC MUREIN TRANSGLYCOSYLASE F"/>
    <property type="match status" value="1"/>
</dbReference>
<dbReference type="AlphaFoldDB" id="A0A1I4JMC7"/>
<evidence type="ECO:0000313" key="3">
    <source>
        <dbReference type="EMBL" id="SFL67758.1"/>
    </source>
</evidence>
<proteinExistence type="predicted"/>
<sequence length="259" mass="29312">MRKRSTLTLLLSLPCGALWGRPAERERVRVVLGEWAPMLGAGLPRYGVVAQLIEEVFASADIAVDFEFRPWQRAYAQVRSGQSHASALWGRTPEREAVCDFSDIIFSDDLVLFFRKDKPLAWDGKVEHLAALRGITIGLPLGSAKAEPLAQAERRGELRFEASGDELSNLHKLLVGRFDAVDLSRTIGSQLLLQRFSAAERELVGHTPSYQQWHYRMMFSRKAPDHARYLALFDQGLKRLKANGRYQELMARLPRDPAR</sequence>
<dbReference type="Gene3D" id="3.40.190.10">
    <property type="entry name" value="Periplasmic binding protein-like II"/>
    <property type="match status" value="2"/>
</dbReference>